<protein>
    <submittedName>
        <fullName evidence="2">Uncharacterized protein</fullName>
    </submittedName>
</protein>
<proteinExistence type="predicted"/>
<evidence type="ECO:0000256" key="1">
    <source>
        <dbReference type="SAM" id="SignalP"/>
    </source>
</evidence>
<dbReference type="EMBL" id="LATX01001625">
    <property type="protein sequence ID" value="KTB39927.1"/>
    <property type="molecule type" value="Genomic_DNA"/>
</dbReference>
<accession>A0A0W0FU88</accession>
<name>A0A0W0FU88_MONRR</name>
<comment type="caution">
    <text evidence="2">The sequence shown here is derived from an EMBL/GenBank/DDBJ whole genome shotgun (WGS) entry which is preliminary data.</text>
</comment>
<evidence type="ECO:0000313" key="2">
    <source>
        <dbReference type="EMBL" id="KTB39927.1"/>
    </source>
</evidence>
<sequence length="111" mass="11899">MQQFLILFTSLSILFSSASAVPKDVAIAARDDIPFPIAPKDNPPSQPLEATCSQFNGSPSPSLAPMHTVSSASAMEVLAIWVWIHPALLFLPVSGLAIGSDRDHIDKAFLR</sequence>
<reference evidence="2 3" key="1">
    <citation type="submission" date="2015-12" db="EMBL/GenBank/DDBJ databases">
        <title>Draft genome sequence of Moniliophthora roreri, the causal agent of frosty pod rot of cacao.</title>
        <authorList>
            <person name="Aime M.C."/>
            <person name="Diaz-Valderrama J.R."/>
            <person name="Kijpornyongpan T."/>
            <person name="Phillips-Mora W."/>
        </authorList>
    </citation>
    <scope>NUCLEOTIDE SEQUENCE [LARGE SCALE GENOMIC DNA]</scope>
    <source>
        <strain evidence="2 3">MCA 2952</strain>
    </source>
</reference>
<keyword evidence="1" id="KW-0732">Signal</keyword>
<feature type="chain" id="PRO_5006902106" evidence="1">
    <location>
        <begin position="21"/>
        <end position="111"/>
    </location>
</feature>
<evidence type="ECO:0000313" key="3">
    <source>
        <dbReference type="Proteomes" id="UP000054988"/>
    </source>
</evidence>
<dbReference type="Proteomes" id="UP000054988">
    <property type="component" value="Unassembled WGS sequence"/>
</dbReference>
<organism evidence="2 3">
    <name type="scientific">Moniliophthora roreri</name>
    <name type="common">Frosty pod rot fungus</name>
    <name type="synonym">Monilia roreri</name>
    <dbReference type="NCBI Taxonomy" id="221103"/>
    <lineage>
        <taxon>Eukaryota</taxon>
        <taxon>Fungi</taxon>
        <taxon>Dikarya</taxon>
        <taxon>Basidiomycota</taxon>
        <taxon>Agaricomycotina</taxon>
        <taxon>Agaricomycetes</taxon>
        <taxon>Agaricomycetidae</taxon>
        <taxon>Agaricales</taxon>
        <taxon>Marasmiineae</taxon>
        <taxon>Marasmiaceae</taxon>
        <taxon>Moniliophthora</taxon>
    </lineage>
</organism>
<feature type="signal peptide" evidence="1">
    <location>
        <begin position="1"/>
        <end position="20"/>
    </location>
</feature>
<dbReference type="AlphaFoldDB" id="A0A0W0FU88"/>
<gene>
    <name evidence="2" type="ORF">WG66_7487</name>
</gene>